<keyword evidence="5" id="KW-1133">Transmembrane helix</keyword>
<dbReference type="OrthoDB" id="9811198at2"/>
<evidence type="ECO:0000256" key="5">
    <source>
        <dbReference type="ARBA" id="ARBA00022989"/>
    </source>
</evidence>
<evidence type="ECO:0000256" key="2">
    <source>
        <dbReference type="ARBA" id="ARBA00009298"/>
    </source>
</evidence>
<evidence type="ECO:0000256" key="1">
    <source>
        <dbReference type="ARBA" id="ARBA00004651"/>
    </source>
</evidence>
<dbReference type="RefSeq" id="WP_091053759.1">
    <property type="nucleotide sequence ID" value="NZ_FNGF01000007.1"/>
</dbReference>
<dbReference type="Pfam" id="PF02308">
    <property type="entry name" value="MgtC"/>
    <property type="match status" value="1"/>
</dbReference>
<evidence type="ECO:0000313" key="9">
    <source>
        <dbReference type="Proteomes" id="UP000198662"/>
    </source>
</evidence>
<evidence type="ECO:0000313" key="8">
    <source>
        <dbReference type="EMBL" id="SDL62486.1"/>
    </source>
</evidence>
<reference evidence="9" key="1">
    <citation type="submission" date="2016-10" db="EMBL/GenBank/DDBJ databases">
        <authorList>
            <person name="Varghese N."/>
            <person name="Submissions S."/>
        </authorList>
    </citation>
    <scope>NUCLEOTIDE SEQUENCE [LARGE SCALE GENOMIC DNA]</scope>
    <source>
        <strain evidence="9">CGMCC 4.3147</strain>
    </source>
</reference>
<proteinExistence type="inferred from homology"/>
<keyword evidence="6" id="KW-0472">Membrane</keyword>
<evidence type="ECO:0000256" key="4">
    <source>
        <dbReference type="ARBA" id="ARBA00022692"/>
    </source>
</evidence>
<dbReference type="PANTHER" id="PTHR33778:SF1">
    <property type="entry name" value="MAGNESIUM TRANSPORTER YHID-RELATED"/>
    <property type="match status" value="1"/>
</dbReference>
<feature type="domain" description="MgtC/SapB/SrpB/YhiD N-terminal" evidence="7">
    <location>
        <begin position="11"/>
        <end position="139"/>
    </location>
</feature>
<gene>
    <name evidence="8" type="ORF">SAMN05216298_4576</name>
</gene>
<protein>
    <submittedName>
        <fullName evidence="8">Putative Mg2+ transporter-C (MgtC) family protein</fullName>
    </submittedName>
</protein>
<accession>A0A1G9LKR1</accession>
<dbReference type="InterPro" id="IPR003416">
    <property type="entry name" value="MgtC/SapB/SrpB/YhiD_fam"/>
</dbReference>
<dbReference type="PANTHER" id="PTHR33778">
    <property type="entry name" value="PROTEIN MGTC"/>
    <property type="match status" value="1"/>
</dbReference>
<dbReference type="GO" id="GO:0005886">
    <property type="term" value="C:plasma membrane"/>
    <property type="evidence" value="ECO:0007669"/>
    <property type="project" value="UniProtKB-SubCell"/>
</dbReference>
<dbReference type="Proteomes" id="UP000198662">
    <property type="component" value="Unassembled WGS sequence"/>
</dbReference>
<sequence length="233" mass="24400">MDDLLAQLAPLGLALLLGILVGAEREWQGKPAGMRTHALIAVGACLFVLAGRYGFGGIEPGTPGVDPARIAAQVVTGVGFLGAGVIFFHRNLLFGMTTAASIWSTTAVAIACGAGLYWAAVAVAVAHVVVVAGLAPVENMIARHARHTGSLHVRYAAPMKLGDLLEVCTEQGFTVTEIDNEDEDGDGEREGHARSTQLMLNGRGSVRELTSKLTGREGIERVKFTEEITNGGV</sequence>
<keyword evidence="9" id="KW-1185">Reference proteome</keyword>
<name>A0A1G9LKR1_9ACTN</name>
<evidence type="ECO:0000259" key="7">
    <source>
        <dbReference type="Pfam" id="PF02308"/>
    </source>
</evidence>
<comment type="subcellular location">
    <subcellularLocation>
        <location evidence="1">Cell membrane</location>
        <topology evidence="1">Multi-pass membrane protein</topology>
    </subcellularLocation>
</comment>
<dbReference type="EMBL" id="FNGF01000007">
    <property type="protein sequence ID" value="SDL62486.1"/>
    <property type="molecule type" value="Genomic_DNA"/>
</dbReference>
<organism evidence="8 9">
    <name type="scientific">Glycomyces sambucus</name>
    <dbReference type="NCBI Taxonomy" id="380244"/>
    <lineage>
        <taxon>Bacteria</taxon>
        <taxon>Bacillati</taxon>
        <taxon>Actinomycetota</taxon>
        <taxon>Actinomycetes</taxon>
        <taxon>Glycomycetales</taxon>
        <taxon>Glycomycetaceae</taxon>
        <taxon>Glycomyces</taxon>
    </lineage>
</organism>
<evidence type="ECO:0000256" key="3">
    <source>
        <dbReference type="ARBA" id="ARBA00022475"/>
    </source>
</evidence>
<dbReference type="AlphaFoldDB" id="A0A1G9LKR1"/>
<keyword evidence="4" id="KW-0812">Transmembrane</keyword>
<keyword evidence="3" id="KW-1003">Cell membrane</keyword>
<evidence type="ECO:0000256" key="6">
    <source>
        <dbReference type="ARBA" id="ARBA00023136"/>
    </source>
</evidence>
<dbReference type="PRINTS" id="PR01837">
    <property type="entry name" value="MGTCSAPBPROT"/>
</dbReference>
<comment type="similarity">
    <text evidence="2">Belongs to the MgtC/SapB family.</text>
</comment>
<dbReference type="InterPro" id="IPR049177">
    <property type="entry name" value="MgtC_SapB_SrpB_YhiD_N"/>
</dbReference>
<dbReference type="STRING" id="380244.SAMN05216298_4576"/>